<protein>
    <submittedName>
        <fullName evidence="1">Uncharacterized protein</fullName>
    </submittedName>
</protein>
<reference evidence="1 2" key="1">
    <citation type="submission" date="2019-11" db="EMBL/GenBank/DDBJ databases">
        <title>Whole genome sequence of Oryza granulata.</title>
        <authorList>
            <person name="Li W."/>
        </authorList>
    </citation>
    <scope>NUCLEOTIDE SEQUENCE [LARGE SCALE GENOMIC DNA]</scope>
    <source>
        <strain evidence="2">cv. Menghai</strain>
        <tissue evidence="1">Leaf</tissue>
    </source>
</reference>
<evidence type="ECO:0000313" key="2">
    <source>
        <dbReference type="Proteomes" id="UP000479710"/>
    </source>
</evidence>
<dbReference type="Proteomes" id="UP000479710">
    <property type="component" value="Unassembled WGS sequence"/>
</dbReference>
<gene>
    <name evidence="1" type="ORF">E2562_011083</name>
</gene>
<organism evidence="1 2">
    <name type="scientific">Oryza meyeriana var. granulata</name>
    <dbReference type="NCBI Taxonomy" id="110450"/>
    <lineage>
        <taxon>Eukaryota</taxon>
        <taxon>Viridiplantae</taxon>
        <taxon>Streptophyta</taxon>
        <taxon>Embryophyta</taxon>
        <taxon>Tracheophyta</taxon>
        <taxon>Spermatophyta</taxon>
        <taxon>Magnoliopsida</taxon>
        <taxon>Liliopsida</taxon>
        <taxon>Poales</taxon>
        <taxon>Poaceae</taxon>
        <taxon>BOP clade</taxon>
        <taxon>Oryzoideae</taxon>
        <taxon>Oryzeae</taxon>
        <taxon>Oryzinae</taxon>
        <taxon>Oryza</taxon>
        <taxon>Oryza meyeriana</taxon>
    </lineage>
</organism>
<dbReference type="AlphaFoldDB" id="A0A6G1EWK5"/>
<proteinExistence type="predicted"/>
<evidence type="ECO:0000313" key="1">
    <source>
        <dbReference type="EMBL" id="KAF0928995.1"/>
    </source>
</evidence>
<dbReference type="EMBL" id="SPHZ02000002">
    <property type="protein sequence ID" value="KAF0928995.1"/>
    <property type="molecule type" value="Genomic_DNA"/>
</dbReference>
<sequence length="87" mass="9502">MGDTNGVRRTIDLRDKIVTGTEAWFDDVAVGCPTVPTSRAPLCKVFRTLSLAVMDKVEQGMAAASGSHPFGRRCEFARAATMDRLRD</sequence>
<accession>A0A6G1EWK5</accession>
<keyword evidence="2" id="KW-1185">Reference proteome</keyword>
<name>A0A6G1EWK5_9ORYZ</name>
<comment type="caution">
    <text evidence="1">The sequence shown here is derived from an EMBL/GenBank/DDBJ whole genome shotgun (WGS) entry which is preliminary data.</text>
</comment>